<dbReference type="Gene3D" id="3.30.1520.10">
    <property type="entry name" value="Phox-like domain"/>
    <property type="match status" value="1"/>
</dbReference>
<reference evidence="1" key="1">
    <citation type="submission" date="2021-02" db="EMBL/GenBank/DDBJ databases">
        <authorList>
            <person name="Nowell W R."/>
        </authorList>
    </citation>
    <scope>NUCLEOTIDE SEQUENCE</scope>
</reference>
<comment type="caution">
    <text evidence="1">The sequence shown here is derived from an EMBL/GenBank/DDBJ whole genome shotgun (WGS) entry which is preliminary data.</text>
</comment>
<dbReference type="AlphaFoldDB" id="A0A819UWW7"/>
<dbReference type="EMBL" id="CAJOBD010007948">
    <property type="protein sequence ID" value="CAF4099614.1"/>
    <property type="molecule type" value="Genomic_DNA"/>
</dbReference>
<evidence type="ECO:0000313" key="2">
    <source>
        <dbReference type="Proteomes" id="UP000663836"/>
    </source>
</evidence>
<name>A0A819UWW7_9BILA</name>
<sequence>MANYNELGLIVVLTHRRAEITPQSIGYAYQNYTEYLPYPDDNFQEIVDDRYQRGDKFTIEHIYRRTGHAFVPNVPVHVKSIVTEHSSNYSAAFIDPYLFRITIQHGSNEWTTYKHYRHFQNLHQ</sequence>
<feature type="non-terminal residue" evidence="1">
    <location>
        <position position="1"/>
    </location>
</feature>
<dbReference type="InterPro" id="IPR036871">
    <property type="entry name" value="PX_dom_sf"/>
</dbReference>
<dbReference type="Proteomes" id="UP000663836">
    <property type="component" value="Unassembled WGS sequence"/>
</dbReference>
<proteinExistence type="predicted"/>
<protein>
    <submittedName>
        <fullName evidence="1">Uncharacterized protein</fullName>
    </submittedName>
</protein>
<evidence type="ECO:0000313" key="1">
    <source>
        <dbReference type="EMBL" id="CAF4099614.1"/>
    </source>
</evidence>
<accession>A0A819UWW7</accession>
<gene>
    <name evidence="1" type="ORF">JBS370_LOCUS31670</name>
</gene>
<organism evidence="1 2">
    <name type="scientific">Rotaria sordida</name>
    <dbReference type="NCBI Taxonomy" id="392033"/>
    <lineage>
        <taxon>Eukaryota</taxon>
        <taxon>Metazoa</taxon>
        <taxon>Spiralia</taxon>
        <taxon>Gnathifera</taxon>
        <taxon>Rotifera</taxon>
        <taxon>Eurotatoria</taxon>
        <taxon>Bdelloidea</taxon>
        <taxon>Philodinida</taxon>
        <taxon>Philodinidae</taxon>
        <taxon>Rotaria</taxon>
    </lineage>
</organism>
<dbReference type="GO" id="GO:0035091">
    <property type="term" value="F:phosphatidylinositol binding"/>
    <property type="evidence" value="ECO:0007669"/>
    <property type="project" value="InterPro"/>
</dbReference>